<sequence length="162" mass="17977">MIPRIPAASSRLARQVVCPRCRLSLSTTVSARLTPTRLSPLKPPTRLRSPLLASTLRPFSTTPRSLASPQGADPIVERLTDLYGTARDEFEIAAEETTKKTVYAADDREAAKEAFEELKTAFSDAVRQSDPEVAKEVQRRVEQRIRELENALTALEESALED</sequence>
<accession>W2RRE9</accession>
<name>W2RRE9_CYPE1</name>
<dbReference type="VEuPathDB" id="FungiDB:HMPREF1541_06329"/>
<dbReference type="AlphaFoldDB" id="W2RRE9"/>
<dbReference type="eggNOG" id="ENOG502S8ZR">
    <property type="taxonomic scope" value="Eukaryota"/>
</dbReference>
<dbReference type="Proteomes" id="UP000030752">
    <property type="component" value="Unassembled WGS sequence"/>
</dbReference>
<dbReference type="EMBL" id="KB822722">
    <property type="protein sequence ID" value="ETN38298.1"/>
    <property type="molecule type" value="Genomic_DNA"/>
</dbReference>
<dbReference type="OrthoDB" id="273230at2759"/>
<evidence type="ECO:0000313" key="1">
    <source>
        <dbReference type="EMBL" id="ETN38298.1"/>
    </source>
</evidence>
<dbReference type="RefSeq" id="XP_008718887.1">
    <property type="nucleotide sequence ID" value="XM_008720665.1"/>
</dbReference>
<reference evidence="1 2" key="1">
    <citation type="submission" date="2013-03" db="EMBL/GenBank/DDBJ databases">
        <title>The Genome Sequence of Phialophora europaea CBS 101466.</title>
        <authorList>
            <consortium name="The Broad Institute Genomics Platform"/>
            <person name="Cuomo C."/>
            <person name="de Hoog S."/>
            <person name="Gorbushina A."/>
            <person name="Walker B."/>
            <person name="Young S.K."/>
            <person name="Zeng Q."/>
            <person name="Gargeya S."/>
            <person name="Fitzgerald M."/>
            <person name="Haas B."/>
            <person name="Abouelleil A."/>
            <person name="Allen A.W."/>
            <person name="Alvarado L."/>
            <person name="Arachchi H.M."/>
            <person name="Berlin A.M."/>
            <person name="Chapman S.B."/>
            <person name="Gainer-Dewar J."/>
            <person name="Goldberg J."/>
            <person name="Griggs A."/>
            <person name="Gujja S."/>
            <person name="Hansen M."/>
            <person name="Howarth C."/>
            <person name="Imamovic A."/>
            <person name="Ireland A."/>
            <person name="Larimer J."/>
            <person name="McCowan C."/>
            <person name="Murphy C."/>
            <person name="Pearson M."/>
            <person name="Poon T.W."/>
            <person name="Priest M."/>
            <person name="Roberts A."/>
            <person name="Saif S."/>
            <person name="Shea T."/>
            <person name="Sisk P."/>
            <person name="Sykes S."/>
            <person name="Wortman J."/>
            <person name="Nusbaum C."/>
            <person name="Birren B."/>
        </authorList>
    </citation>
    <scope>NUCLEOTIDE SEQUENCE [LARGE SCALE GENOMIC DNA]</scope>
    <source>
        <strain evidence="1 2">CBS 101466</strain>
    </source>
</reference>
<dbReference type="HOGENOM" id="CLU_126158_0_0_1"/>
<gene>
    <name evidence="1" type="ORF">HMPREF1541_06329</name>
</gene>
<evidence type="ECO:0000313" key="2">
    <source>
        <dbReference type="Proteomes" id="UP000030752"/>
    </source>
</evidence>
<proteinExistence type="predicted"/>
<keyword evidence="2" id="KW-1185">Reference proteome</keyword>
<protein>
    <submittedName>
        <fullName evidence="1">Uncharacterized protein</fullName>
    </submittedName>
</protein>
<organism evidence="1 2">
    <name type="scientific">Cyphellophora europaea (strain CBS 101466)</name>
    <name type="common">Phialophora europaea</name>
    <dbReference type="NCBI Taxonomy" id="1220924"/>
    <lineage>
        <taxon>Eukaryota</taxon>
        <taxon>Fungi</taxon>
        <taxon>Dikarya</taxon>
        <taxon>Ascomycota</taxon>
        <taxon>Pezizomycotina</taxon>
        <taxon>Eurotiomycetes</taxon>
        <taxon>Chaetothyriomycetidae</taxon>
        <taxon>Chaetothyriales</taxon>
        <taxon>Cyphellophoraceae</taxon>
        <taxon>Cyphellophora</taxon>
    </lineage>
</organism>
<dbReference type="GeneID" id="19973668"/>
<dbReference type="InParanoid" id="W2RRE9"/>